<organism evidence="1 2">
    <name type="scientific">Porites evermanni</name>
    <dbReference type="NCBI Taxonomy" id="104178"/>
    <lineage>
        <taxon>Eukaryota</taxon>
        <taxon>Metazoa</taxon>
        <taxon>Cnidaria</taxon>
        <taxon>Anthozoa</taxon>
        <taxon>Hexacorallia</taxon>
        <taxon>Scleractinia</taxon>
        <taxon>Fungiina</taxon>
        <taxon>Poritidae</taxon>
        <taxon>Porites</taxon>
    </lineage>
</organism>
<evidence type="ECO:0000313" key="2">
    <source>
        <dbReference type="Proteomes" id="UP001159427"/>
    </source>
</evidence>
<feature type="non-terminal residue" evidence="1">
    <location>
        <position position="63"/>
    </location>
</feature>
<feature type="non-terminal residue" evidence="1">
    <location>
        <position position="1"/>
    </location>
</feature>
<keyword evidence="2" id="KW-1185">Reference proteome</keyword>
<reference evidence="1 2" key="1">
    <citation type="submission" date="2022-05" db="EMBL/GenBank/DDBJ databases">
        <authorList>
            <consortium name="Genoscope - CEA"/>
            <person name="William W."/>
        </authorList>
    </citation>
    <scope>NUCLEOTIDE SEQUENCE [LARGE SCALE GENOMIC DNA]</scope>
</reference>
<protein>
    <submittedName>
        <fullName evidence="1">Uncharacterized protein</fullName>
    </submittedName>
</protein>
<accession>A0ABN8LGW5</accession>
<proteinExistence type="predicted"/>
<dbReference type="Proteomes" id="UP001159427">
    <property type="component" value="Unassembled WGS sequence"/>
</dbReference>
<sequence length="63" mass="6999">LTINIFPSLFDLYTTVYPVQERNTSSTIIIGHIDECYYVSTTALQSSASISMCNELTNDTQSS</sequence>
<name>A0ABN8LGW5_9CNID</name>
<gene>
    <name evidence="1" type="ORF">PEVE_00006196</name>
</gene>
<dbReference type="EMBL" id="CALNXI010000014">
    <property type="protein sequence ID" value="CAH3014799.1"/>
    <property type="molecule type" value="Genomic_DNA"/>
</dbReference>
<evidence type="ECO:0000313" key="1">
    <source>
        <dbReference type="EMBL" id="CAH3014799.1"/>
    </source>
</evidence>
<comment type="caution">
    <text evidence="1">The sequence shown here is derived from an EMBL/GenBank/DDBJ whole genome shotgun (WGS) entry which is preliminary data.</text>
</comment>